<dbReference type="PROSITE" id="PS00571">
    <property type="entry name" value="AMIDASES"/>
    <property type="match status" value="1"/>
</dbReference>
<dbReference type="Gene3D" id="3.90.1300.10">
    <property type="entry name" value="Amidase signature (AS) domain"/>
    <property type="match status" value="1"/>
</dbReference>
<dbReference type="InterPro" id="IPR036928">
    <property type="entry name" value="AS_sf"/>
</dbReference>
<dbReference type="PANTHER" id="PTHR46310:SF7">
    <property type="entry name" value="AMIDASE 1"/>
    <property type="match status" value="1"/>
</dbReference>
<dbReference type="SUPFAM" id="SSF75304">
    <property type="entry name" value="Amidase signature (AS) enzymes"/>
    <property type="match status" value="1"/>
</dbReference>
<keyword evidence="2" id="KW-0378">Hydrolase</keyword>
<dbReference type="InterPro" id="IPR020556">
    <property type="entry name" value="Amidase_CS"/>
</dbReference>
<dbReference type="Pfam" id="PF01425">
    <property type="entry name" value="Amidase"/>
    <property type="match status" value="2"/>
</dbReference>
<evidence type="ECO:0000259" key="1">
    <source>
        <dbReference type="Pfam" id="PF01425"/>
    </source>
</evidence>
<evidence type="ECO:0000313" key="2">
    <source>
        <dbReference type="EMBL" id="QGQ98333.1"/>
    </source>
</evidence>
<evidence type="ECO:0000313" key="3">
    <source>
        <dbReference type="Proteomes" id="UP000426246"/>
    </source>
</evidence>
<sequence length="391" mass="41874">MPKEWGAFVAKDLVLEPTGSGKLQGAAFAVKDVFAIKNYTSGAGNPDWLNSHSPSKQTAEAIQRLLFQGARLTGTTQTDEIMYSLNGENFHYGTPVNPQAPECIPGGSSSGSAVAVSAGLVDFALGTDTGGSVRIPAAYCGIYGFRPTHGLVALNGVIPLAESFDTVGWMARVPKQLLDVGLALLDEPTPNDKGFKRMFIGNDAWALADVDCMASGLEIFPVIERMIGHCEWVDLAPQGLAAWMNAFRTLQGLEIWRAHGEWIQTVKPTFGPGIAERFAWASTLREEDSAAASELRKEVRKRMSDLLGEDGLLIIPTAPGSPPLLKQSGEAVENRRTRTLQLSCIAGLAGLPQITIPLTTSNGMPMGISIIAGHGQDLKLLRWVNAAAFEF</sequence>
<keyword evidence="3" id="KW-1185">Reference proteome</keyword>
<accession>A0A6B8RS98</accession>
<dbReference type="InterPro" id="IPR023631">
    <property type="entry name" value="Amidase_dom"/>
</dbReference>
<feature type="domain" description="Amidase" evidence="1">
    <location>
        <begin position="20"/>
        <end position="172"/>
    </location>
</feature>
<name>A0A6B8RS98_9BACL</name>
<organism evidence="2 3">
    <name type="scientific">Paenibacillus psychroresistens</name>
    <dbReference type="NCBI Taxonomy" id="1778678"/>
    <lineage>
        <taxon>Bacteria</taxon>
        <taxon>Bacillati</taxon>
        <taxon>Bacillota</taxon>
        <taxon>Bacilli</taxon>
        <taxon>Bacillales</taxon>
        <taxon>Paenibacillaceae</taxon>
        <taxon>Paenibacillus</taxon>
    </lineage>
</organism>
<dbReference type="EC" id="3.5.1.4" evidence="2"/>
<proteinExistence type="predicted"/>
<dbReference type="RefSeq" id="WP_155703436.1">
    <property type="nucleotide sequence ID" value="NZ_CP034235.1"/>
</dbReference>
<protein>
    <submittedName>
        <fullName evidence="2">Amidase</fullName>
        <ecNumber evidence="2">3.5.1.4</ecNumber>
    </submittedName>
</protein>
<dbReference type="GO" id="GO:0004040">
    <property type="term" value="F:amidase activity"/>
    <property type="evidence" value="ECO:0007669"/>
    <property type="project" value="UniProtKB-EC"/>
</dbReference>
<dbReference type="NCBIfam" id="NF006169">
    <property type="entry name" value="PRK08310.1"/>
    <property type="match status" value="1"/>
</dbReference>
<feature type="domain" description="Amidase" evidence="1">
    <location>
        <begin position="285"/>
        <end position="381"/>
    </location>
</feature>
<dbReference type="OrthoDB" id="9811471at2"/>
<dbReference type="PANTHER" id="PTHR46310">
    <property type="entry name" value="AMIDASE 1"/>
    <property type="match status" value="1"/>
</dbReference>
<dbReference type="KEGG" id="ppsc:EHS13_27330"/>
<gene>
    <name evidence="2" type="ORF">EHS13_27330</name>
</gene>
<dbReference type="EMBL" id="CP034235">
    <property type="protein sequence ID" value="QGQ98333.1"/>
    <property type="molecule type" value="Genomic_DNA"/>
</dbReference>
<dbReference type="Proteomes" id="UP000426246">
    <property type="component" value="Chromosome"/>
</dbReference>
<reference evidence="3" key="1">
    <citation type="submission" date="2018-11" db="EMBL/GenBank/DDBJ databases">
        <title>Complete genome sequence of Paenibacillus sp. ML311-T8.</title>
        <authorList>
            <person name="Nam Y.-D."/>
            <person name="Kang J."/>
            <person name="Chung W.-H."/>
            <person name="Park Y.S."/>
        </authorList>
    </citation>
    <scope>NUCLEOTIDE SEQUENCE [LARGE SCALE GENOMIC DNA]</scope>
    <source>
        <strain evidence="3">ML311-T8</strain>
    </source>
</reference>
<dbReference type="AlphaFoldDB" id="A0A6B8RS98"/>